<organism evidence="1 2">
    <name type="scientific">Syphacia muris</name>
    <dbReference type="NCBI Taxonomy" id="451379"/>
    <lineage>
        <taxon>Eukaryota</taxon>
        <taxon>Metazoa</taxon>
        <taxon>Ecdysozoa</taxon>
        <taxon>Nematoda</taxon>
        <taxon>Chromadorea</taxon>
        <taxon>Rhabditida</taxon>
        <taxon>Spirurina</taxon>
        <taxon>Oxyuridomorpha</taxon>
        <taxon>Oxyuroidea</taxon>
        <taxon>Oxyuridae</taxon>
        <taxon>Syphacia</taxon>
    </lineage>
</organism>
<protein>
    <submittedName>
        <fullName evidence="2">Uncharacterized protein</fullName>
    </submittedName>
</protein>
<dbReference type="WBParaSite" id="SMUV_0000008701-mRNA-1">
    <property type="protein sequence ID" value="SMUV_0000008701-mRNA-1"/>
    <property type="gene ID" value="SMUV_0000008701"/>
</dbReference>
<accession>A0A0N5A7S7</accession>
<name>A0A0N5A7S7_9BILA</name>
<reference evidence="2" key="1">
    <citation type="submission" date="2017-02" db="UniProtKB">
        <authorList>
            <consortium name="WormBaseParasite"/>
        </authorList>
    </citation>
    <scope>IDENTIFICATION</scope>
</reference>
<evidence type="ECO:0000313" key="2">
    <source>
        <dbReference type="WBParaSite" id="SMUV_0000008701-mRNA-1"/>
    </source>
</evidence>
<evidence type="ECO:0000313" key="1">
    <source>
        <dbReference type="Proteomes" id="UP000046393"/>
    </source>
</evidence>
<sequence>MVNNGDDQQMPVTITTMTTATIKYYNDDDKTGSCVSVFDVYICEECATGNKEKKDRVRRKWRWVAMDTGRYCRSCKRK</sequence>
<dbReference type="AlphaFoldDB" id="A0A0N5A7S7"/>
<dbReference type="Proteomes" id="UP000046393">
    <property type="component" value="Unplaced"/>
</dbReference>
<keyword evidence="1" id="KW-1185">Reference proteome</keyword>
<proteinExistence type="predicted"/>